<dbReference type="Proteomes" id="UP000195607">
    <property type="component" value="Chromosome I"/>
</dbReference>
<dbReference type="InterPro" id="IPR040452">
    <property type="entry name" value="SfsA_C"/>
</dbReference>
<feature type="domain" description="SfsA N-terminal OB" evidence="2">
    <location>
        <begin position="25"/>
        <end position="88"/>
    </location>
</feature>
<evidence type="ECO:0000313" key="3">
    <source>
        <dbReference type="EMBL" id="SIM38589.1"/>
    </source>
</evidence>
<dbReference type="InterPro" id="IPR005224">
    <property type="entry name" value="SfsA"/>
</dbReference>
<proteinExistence type="predicted"/>
<evidence type="ECO:0000313" key="4">
    <source>
        <dbReference type="Proteomes" id="UP000195607"/>
    </source>
</evidence>
<dbReference type="Pfam" id="PF17746">
    <property type="entry name" value="SfsA_N"/>
    <property type="match status" value="1"/>
</dbReference>
<dbReference type="EMBL" id="LT671858">
    <property type="protein sequence ID" value="SIM38589.1"/>
    <property type="molecule type" value="Genomic_DNA"/>
</dbReference>
<dbReference type="CDD" id="cd22357">
    <property type="entry name" value="SfsA-like"/>
    <property type="match status" value="1"/>
</dbReference>
<sequence length="229" mass="26321">MEFRKIEYGHRVMKIDSELTEATVIERKNRFLVEVESSGRTLNVHLHDPGRLKELIFPGSKVNIRKTKGEKTSFSITSVIHNGEEILIDTRFHNRIAEIFINGSFRREVTHGDSRYDFGIEDGYVEVKGCSMQLGEYVIFPDAPTSRGAKHIRNLTKMRNEGMDTNLIFLLFRRNTKYFYPNIVTDPIFAEAFFEAVSSGVGMIFPRFSMKGDSIFFEGMNTIGENPFN</sequence>
<dbReference type="Gene3D" id="3.40.1350.60">
    <property type="match status" value="1"/>
</dbReference>
<dbReference type="AlphaFoldDB" id="A0A1N5SRN9"/>
<evidence type="ECO:0000259" key="2">
    <source>
        <dbReference type="Pfam" id="PF17746"/>
    </source>
</evidence>
<evidence type="ECO:0000259" key="1">
    <source>
        <dbReference type="Pfam" id="PF03749"/>
    </source>
</evidence>
<dbReference type="GeneID" id="41587630"/>
<accession>A0A1N5SRN9</accession>
<keyword evidence="3" id="KW-0238">DNA-binding</keyword>
<dbReference type="PANTHER" id="PTHR30545:SF2">
    <property type="entry name" value="SUGAR FERMENTATION STIMULATION PROTEIN A"/>
    <property type="match status" value="1"/>
</dbReference>
<name>A0A1N5SRN9_9ARCH</name>
<reference evidence="3 4" key="1">
    <citation type="submission" date="2016-04" db="EMBL/GenBank/DDBJ databases">
        <authorList>
            <person name="Evans L.H."/>
            <person name="Alamgir A."/>
            <person name="Owens N."/>
            <person name="Weber N.D."/>
            <person name="Virtaneva K."/>
            <person name="Barbian K."/>
            <person name="Babar A."/>
            <person name="Rosenke K."/>
        </authorList>
    </citation>
    <scope>NUCLEOTIDE SEQUENCE [LARGE SCALE GENOMIC DNA]</scope>
    <source>
        <strain evidence="4">S5(T) (JCM 30642 \VKM B-2941)</strain>
    </source>
</reference>
<dbReference type="PANTHER" id="PTHR30545">
    <property type="entry name" value="SUGAR FERMENTATION STIMULATION PROTEIN A"/>
    <property type="match status" value="1"/>
</dbReference>
<organism evidence="3 4">
    <name type="scientific">Cuniculiplasma divulgatum</name>
    <dbReference type="NCBI Taxonomy" id="1673428"/>
    <lineage>
        <taxon>Archaea</taxon>
        <taxon>Methanobacteriati</taxon>
        <taxon>Thermoplasmatota</taxon>
        <taxon>Thermoplasmata</taxon>
        <taxon>Thermoplasmatales</taxon>
        <taxon>Cuniculiplasmataceae</taxon>
        <taxon>Cuniculiplasma</taxon>
    </lineage>
</organism>
<protein>
    <submittedName>
        <fullName evidence="3">DNA-binding protein, stimulates sugar fermentation</fullName>
    </submittedName>
</protein>
<dbReference type="NCBIfam" id="TIGR00230">
    <property type="entry name" value="sfsA"/>
    <property type="match status" value="1"/>
</dbReference>
<dbReference type="GO" id="GO:0003677">
    <property type="term" value="F:DNA binding"/>
    <property type="evidence" value="ECO:0007669"/>
    <property type="project" value="UniProtKB-KW"/>
</dbReference>
<dbReference type="Gene3D" id="2.40.50.580">
    <property type="match status" value="1"/>
</dbReference>
<gene>
    <name evidence="3" type="ORF">CSP5_0327</name>
</gene>
<feature type="domain" description="Sugar fermentation stimulation protein C-terminal" evidence="1">
    <location>
        <begin position="103"/>
        <end position="211"/>
    </location>
</feature>
<dbReference type="Pfam" id="PF03749">
    <property type="entry name" value="SfsA"/>
    <property type="match status" value="1"/>
</dbReference>
<dbReference type="InterPro" id="IPR041465">
    <property type="entry name" value="SfsA_N"/>
</dbReference>
<dbReference type="RefSeq" id="WP_148689528.1">
    <property type="nucleotide sequence ID" value="NZ_LT671858.1"/>
</dbReference>